<evidence type="ECO:0000313" key="11">
    <source>
        <dbReference type="Proteomes" id="UP000776983"/>
    </source>
</evidence>
<keyword evidence="8" id="KW-0997">Cell inner membrane</keyword>
<dbReference type="PROSITE" id="PS50850">
    <property type="entry name" value="MFS"/>
    <property type="match status" value="1"/>
</dbReference>
<keyword evidence="4" id="KW-1003">Cell membrane</keyword>
<evidence type="ECO:0000256" key="5">
    <source>
        <dbReference type="ARBA" id="ARBA00022692"/>
    </source>
</evidence>
<feature type="transmembrane region" description="Helical" evidence="8">
    <location>
        <begin position="106"/>
        <end position="123"/>
    </location>
</feature>
<keyword evidence="5 8" id="KW-0812">Transmembrane</keyword>
<evidence type="ECO:0000256" key="1">
    <source>
        <dbReference type="ARBA" id="ARBA00004651"/>
    </source>
</evidence>
<feature type="transmembrane region" description="Helical" evidence="8">
    <location>
        <begin position="50"/>
        <end position="69"/>
    </location>
</feature>
<feature type="transmembrane region" description="Helical" evidence="8">
    <location>
        <begin position="281"/>
        <end position="300"/>
    </location>
</feature>
<evidence type="ECO:0000256" key="4">
    <source>
        <dbReference type="ARBA" id="ARBA00022475"/>
    </source>
</evidence>
<evidence type="ECO:0000256" key="3">
    <source>
        <dbReference type="ARBA" id="ARBA00022448"/>
    </source>
</evidence>
<dbReference type="NCBIfam" id="TIGR00710">
    <property type="entry name" value="efflux_Bcr_CflA"/>
    <property type="match status" value="1"/>
</dbReference>
<dbReference type="PANTHER" id="PTHR23502">
    <property type="entry name" value="MAJOR FACILITATOR SUPERFAMILY"/>
    <property type="match status" value="1"/>
</dbReference>
<evidence type="ECO:0000259" key="9">
    <source>
        <dbReference type="PROSITE" id="PS50850"/>
    </source>
</evidence>
<feature type="transmembrane region" description="Helical" evidence="8">
    <location>
        <begin position="368"/>
        <end position="389"/>
    </location>
</feature>
<reference evidence="10 11" key="1">
    <citation type="submission" date="2020-07" db="EMBL/GenBank/DDBJ databases">
        <title>Pusillimonas sp. nov., isolated from poultry manure in Taiwan.</title>
        <authorList>
            <person name="Lin S.-Y."/>
            <person name="Tang Y.-S."/>
            <person name="Young C.-C."/>
        </authorList>
    </citation>
    <scope>NUCLEOTIDE SEQUENCE [LARGE SCALE GENOMIC DNA]</scope>
    <source>
        <strain evidence="10 11">CC-YST705</strain>
    </source>
</reference>
<feature type="transmembrane region" description="Helical" evidence="8">
    <location>
        <begin position="343"/>
        <end position="362"/>
    </location>
</feature>
<feature type="transmembrane region" description="Helical" evidence="8">
    <location>
        <begin position="12"/>
        <end position="30"/>
    </location>
</feature>
<feature type="transmembrane region" description="Helical" evidence="8">
    <location>
        <begin position="165"/>
        <end position="185"/>
    </location>
</feature>
<dbReference type="SUPFAM" id="SSF103473">
    <property type="entry name" value="MFS general substrate transporter"/>
    <property type="match status" value="1"/>
</dbReference>
<accession>A0ABS8CDN4</accession>
<protein>
    <recommendedName>
        <fullName evidence="8">Bcr/CflA family efflux transporter</fullName>
    </recommendedName>
</protein>
<dbReference type="InterPro" id="IPR011701">
    <property type="entry name" value="MFS"/>
</dbReference>
<organism evidence="10 11">
    <name type="scientific">Mesopusillimonas faecipullorum</name>
    <dbReference type="NCBI Taxonomy" id="2755040"/>
    <lineage>
        <taxon>Bacteria</taxon>
        <taxon>Pseudomonadati</taxon>
        <taxon>Pseudomonadota</taxon>
        <taxon>Betaproteobacteria</taxon>
        <taxon>Burkholderiales</taxon>
        <taxon>Alcaligenaceae</taxon>
        <taxon>Mesopusillimonas</taxon>
    </lineage>
</organism>
<proteinExistence type="inferred from homology"/>
<dbReference type="InterPro" id="IPR020846">
    <property type="entry name" value="MFS_dom"/>
</dbReference>
<comment type="subcellular location">
    <subcellularLocation>
        <location evidence="8">Cell inner membrane</location>
        <topology evidence="8">Multi-pass membrane protein</topology>
    </subcellularLocation>
    <subcellularLocation>
        <location evidence="1">Cell membrane</location>
        <topology evidence="1">Multi-pass membrane protein</topology>
    </subcellularLocation>
</comment>
<dbReference type="InterPro" id="IPR036259">
    <property type="entry name" value="MFS_trans_sf"/>
</dbReference>
<feature type="transmembrane region" description="Helical" evidence="8">
    <location>
        <begin position="250"/>
        <end position="269"/>
    </location>
</feature>
<keyword evidence="11" id="KW-1185">Reference proteome</keyword>
<dbReference type="NCBIfam" id="NF008314">
    <property type="entry name" value="PRK11102.1"/>
    <property type="match status" value="1"/>
</dbReference>
<gene>
    <name evidence="10" type="ORF">H0484_10320</name>
</gene>
<evidence type="ECO:0000313" key="10">
    <source>
        <dbReference type="EMBL" id="MCB5364139.1"/>
    </source>
</evidence>
<dbReference type="CDD" id="cd17320">
    <property type="entry name" value="MFS_MdfA_MDR_like"/>
    <property type="match status" value="1"/>
</dbReference>
<keyword evidence="7 8" id="KW-0472">Membrane</keyword>
<feature type="transmembrane region" description="Helical" evidence="8">
    <location>
        <begin position="135"/>
        <end position="159"/>
    </location>
</feature>
<dbReference type="PANTHER" id="PTHR23502:SF132">
    <property type="entry name" value="POLYAMINE TRANSPORTER 2-RELATED"/>
    <property type="match status" value="1"/>
</dbReference>
<evidence type="ECO:0000256" key="2">
    <source>
        <dbReference type="ARBA" id="ARBA00006236"/>
    </source>
</evidence>
<feature type="transmembrane region" description="Helical" evidence="8">
    <location>
        <begin position="76"/>
        <end position="94"/>
    </location>
</feature>
<keyword evidence="3 8" id="KW-0813">Transport</keyword>
<dbReference type="InterPro" id="IPR004812">
    <property type="entry name" value="Efflux_drug-R_Bcr/CmlA"/>
</dbReference>
<dbReference type="Gene3D" id="1.20.1720.10">
    <property type="entry name" value="Multidrug resistance protein D"/>
    <property type="match status" value="1"/>
</dbReference>
<feature type="transmembrane region" description="Helical" evidence="8">
    <location>
        <begin position="215"/>
        <end position="244"/>
    </location>
</feature>
<dbReference type="EMBL" id="JACDXW010000005">
    <property type="protein sequence ID" value="MCB5364139.1"/>
    <property type="molecule type" value="Genomic_DNA"/>
</dbReference>
<name>A0ABS8CDN4_9BURK</name>
<feature type="domain" description="Major facilitator superfamily (MFS) profile" evidence="9">
    <location>
        <begin position="11"/>
        <end position="394"/>
    </location>
</feature>
<keyword evidence="6 8" id="KW-1133">Transmembrane helix</keyword>
<evidence type="ECO:0000256" key="7">
    <source>
        <dbReference type="ARBA" id="ARBA00023136"/>
    </source>
</evidence>
<dbReference type="RefSeq" id="WP_226954554.1">
    <property type="nucleotide sequence ID" value="NZ_JACDXW010000005.1"/>
</dbReference>
<dbReference type="Pfam" id="PF07690">
    <property type="entry name" value="MFS_1"/>
    <property type="match status" value="1"/>
</dbReference>
<feature type="transmembrane region" description="Helical" evidence="8">
    <location>
        <begin position="306"/>
        <end position="331"/>
    </location>
</feature>
<dbReference type="Proteomes" id="UP000776983">
    <property type="component" value="Unassembled WGS sequence"/>
</dbReference>
<evidence type="ECO:0000256" key="6">
    <source>
        <dbReference type="ARBA" id="ARBA00022989"/>
    </source>
</evidence>
<evidence type="ECO:0000256" key="8">
    <source>
        <dbReference type="RuleBase" id="RU365088"/>
    </source>
</evidence>
<comment type="caution">
    <text evidence="10">The sequence shown here is derived from an EMBL/GenBank/DDBJ whole genome shotgun (WGS) entry which is preliminary data.</text>
</comment>
<sequence>MASTQKSYTRLIIILAMLTAFGPLATDMYLPSFGQMTEYFQTSSGRIETTLSAFFLGLALGQALYGPVIDRFGRRLPLLFGISLFCLATIGAILTRDIETFISLRLLQALGGCAGMVIARAVISDIFSQQEGARVLSLMMIMMMIAPVVAPVLGSLILALAGWRAIFVVILLLAVSVGLLVWRYLPETLQPEKRQPLNLRHVLRVYWSLCRQRSFILPALVGGLALACMFSFITGSPFVFMGLFHISEQHYGWLFGMNACGIGIGSQLNRICLRRRTPRQMLTVGLLVNLAAGLILAAVAGTSSLIVLLLPLWFALASLGLIGANAAAIAMSASGKFAGSGSALIGTLQFSFAFVVSSLVAMSQNGTAYPMAIAFAICGSLATSLWFLGRKPQQAGGER</sequence>
<comment type="similarity">
    <text evidence="2 8">Belongs to the major facilitator superfamily. Bcr/CmlA family.</text>
</comment>